<keyword evidence="2" id="KW-0934">Plastid</keyword>
<dbReference type="AlphaFoldDB" id="A0A023PK17"/>
<name>A0A023PK17_9STRA</name>
<evidence type="ECO:0000313" key="2">
    <source>
        <dbReference type="EMBL" id="AHX25236.1"/>
    </source>
</evidence>
<keyword evidence="1" id="KW-0812">Transmembrane</keyword>
<sequence length="201" mass="23439">MQTLPIIENRLIKLYCFAVSYKDYFPYYTLVIKTLITGNRKILSLLNLLFPLNKVTSRLFLILISSLNIFTSLLKGPSTLLFMSGRFWLLILHHFMVFYEVILSLRFVMEWYPSINLTEGGIFEQIIFNLSEPYFKASEEILPKGLSAIFAWLLIEQIKSFISRFYRILTTYCVDVKGRVVCLEIIDILVLAIFGEKILPI</sequence>
<gene>
    <name evidence="2" type="ORF">Naon00058</name>
</gene>
<dbReference type="EMBL" id="KJ410683">
    <property type="protein sequence ID" value="AHX25236.1"/>
    <property type="molecule type" value="Genomic_DNA"/>
</dbReference>
<keyword evidence="1" id="KW-1133">Transmembrane helix</keyword>
<feature type="transmembrane region" description="Helical" evidence="1">
    <location>
        <begin position="55"/>
        <end position="75"/>
    </location>
</feature>
<keyword evidence="2" id="KW-0150">Chloroplast</keyword>
<accession>A0A023PK17</accession>
<evidence type="ECO:0000256" key="1">
    <source>
        <dbReference type="SAM" id="Phobius"/>
    </source>
</evidence>
<protein>
    <submittedName>
        <fullName evidence="2">Uncharacterized protein</fullName>
    </submittedName>
</protein>
<organism evidence="2">
    <name type="scientific">Nannochloropsis oceanica</name>
    <dbReference type="NCBI Taxonomy" id="145522"/>
    <lineage>
        <taxon>Eukaryota</taxon>
        <taxon>Sar</taxon>
        <taxon>Stramenopiles</taxon>
        <taxon>Ochrophyta</taxon>
        <taxon>Eustigmatophyceae</taxon>
        <taxon>Eustigmatales</taxon>
        <taxon>Monodopsidaceae</taxon>
        <taxon>Nannochloropsis</taxon>
    </lineage>
</organism>
<geneLocation type="chloroplast" evidence="2"/>
<keyword evidence="1" id="KW-0472">Membrane</keyword>
<reference evidence="2" key="1">
    <citation type="journal article" date="2014" name="BMC Genomics">
        <title>A pangenomic analysis of the Nannochloropsis organellar genomes reveals novel genetic variations in key metabolic genes.</title>
        <authorList>
            <person name="Starkenburg S.R."/>
            <person name="Kwon K.J."/>
            <person name="Jha R.K."/>
            <person name="McKay C."/>
            <person name="Jacobs M."/>
            <person name="Chertkov O."/>
            <person name="Twary S."/>
            <person name="Rocap G."/>
            <person name="Cattolico R.A."/>
        </authorList>
    </citation>
    <scope>NUCLEOTIDE SEQUENCE</scope>
    <source>
        <strain evidence="2">LAMB0001</strain>
    </source>
</reference>
<proteinExistence type="predicted"/>
<feature type="transmembrane region" description="Helical" evidence="1">
    <location>
        <begin position="87"/>
        <end position="109"/>
    </location>
</feature>